<evidence type="ECO:0000313" key="1">
    <source>
        <dbReference type="EMBL" id="KAL3768238.1"/>
    </source>
</evidence>
<dbReference type="EMBL" id="JALLAZ020001684">
    <property type="protein sequence ID" value="KAL3768238.1"/>
    <property type="molecule type" value="Genomic_DNA"/>
</dbReference>
<protein>
    <submittedName>
        <fullName evidence="1">Uncharacterized protein</fullName>
    </submittedName>
</protein>
<keyword evidence="2" id="KW-1185">Reference proteome</keyword>
<gene>
    <name evidence="1" type="ORF">ACHAW5_003001</name>
</gene>
<evidence type="ECO:0000313" key="2">
    <source>
        <dbReference type="Proteomes" id="UP001530315"/>
    </source>
</evidence>
<organism evidence="1 2">
    <name type="scientific">Stephanodiscus triporus</name>
    <dbReference type="NCBI Taxonomy" id="2934178"/>
    <lineage>
        <taxon>Eukaryota</taxon>
        <taxon>Sar</taxon>
        <taxon>Stramenopiles</taxon>
        <taxon>Ochrophyta</taxon>
        <taxon>Bacillariophyta</taxon>
        <taxon>Coscinodiscophyceae</taxon>
        <taxon>Thalassiosirophycidae</taxon>
        <taxon>Stephanodiscales</taxon>
        <taxon>Stephanodiscaceae</taxon>
        <taxon>Stephanodiscus</taxon>
    </lineage>
</organism>
<name>A0ABD3MWN8_9STRA</name>
<dbReference type="Proteomes" id="UP001530315">
    <property type="component" value="Unassembled WGS sequence"/>
</dbReference>
<proteinExistence type="predicted"/>
<accession>A0ABD3MWN8</accession>
<dbReference type="AlphaFoldDB" id="A0ABD3MWN8"/>
<reference evidence="1 2" key="1">
    <citation type="submission" date="2024-10" db="EMBL/GenBank/DDBJ databases">
        <title>Updated reference genomes for cyclostephanoid diatoms.</title>
        <authorList>
            <person name="Roberts W.R."/>
            <person name="Alverson A.J."/>
        </authorList>
    </citation>
    <scope>NUCLEOTIDE SEQUENCE [LARGE SCALE GENOMIC DNA]</scope>
    <source>
        <strain evidence="1 2">AJA276-08</strain>
    </source>
</reference>
<comment type="caution">
    <text evidence="1">The sequence shown here is derived from an EMBL/GenBank/DDBJ whole genome shotgun (WGS) entry which is preliminary data.</text>
</comment>
<sequence>MWALVMDFLPYQSVLSSAAVSRAMLRETMPLVTMLHLDCSAQLHAGVASLRYRDVRDIYIYSLLRYSHVDEDDEVDEPDMDDDEGLTTQVDADTAVRAVPFLCHFPKLERVFLGGRRPNGRVEGFICSGDIMDEDRERMTTLIDAFSGAFRARALANNLWVLGLRCPRSSRTANMFSDSTCLTCRAACRSFPLESVADFECEGSSCKNLSRNSFYYSEKLYSLDVCLRREKIEEIIVEERPGGRDSLYSEARFLSLLGRGTRKIVVPDEGKELFVVKYNEDELGDIRRCIVHSRMNVKMLSSAAVTDAIKRSFAEDERDPLPPRDQCYLAQNSFYDLRSLGLVIDEANFLNADEWDGKKHVSIHPVQLFSNYNWRFT</sequence>